<dbReference type="InterPro" id="IPR050679">
    <property type="entry name" value="Bact_HTH_transcr_reg"/>
</dbReference>
<evidence type="ECO:0000256" key="3">
    <source>
        <dbReference type="ARBA" id="ARBA00023163"/>
    </source>
</evidence>
<feature type="domain" description="HTH gntR-type" evidence="5">
    <location>
        <begin position="27"/>
        <end position="95"/>
    </location>
</feature>
<keyword evidence="2" id="KW-0238">DNA-binding</keyword>
<protein>
    <submittedName>
        <fullName evidence="6">GntR family transcriptional regulator</fullName>
    </submittedName>
</protein>
<dbReference type="Gene3D" id="3.40.1410.10">
    <property type="entry name" value="Chorismate lyase-like"/>
    <property type="match status" value="1"/>
</dbReference>
<dbReference type="GO" id="GO:0045892">
    <property type="term" value="P:negative regulation of DNA-templated transcription"/>
    <property type="evidence" value="ECO:0007669"/>
    <property type="project" value="TreeGrafter"/>
</dbReference>
<dbReference type="Pfam" id="PF00392">
    <property type="entry name" value="GntR"/>
    <property type="match status" value="1"/>
</dbReference>
<dbReference type="InterPro" id="IPR036390">
    <property type="entry name" value="WH_DNA-bd_sf"/>
</dbReference>
<dbReference type="GO" id="GO:0003677">
    <property type="term" value="F:DNA binding"/>
    <property type="evidence" value="ECO:0007669"/>
    <property type="project" value="UniProtKB-KW"/>
</dbReference>
<dbReference type="SMART" id="SM00866">
    <property type="entry name" value="UTRA"/>
    <property type="match status" value="1"/>
</dbReference>
<gene>
    <name evidence="6" type="ORF">FVF58_49360</name>
</gene>
<dbReference type="CDD" id="cd07377">
    <property type="entry name" value="WHTH_GntR"/>
    <property type="match status" value="1"/>
</dbReference>
<keyword evidence="3" id="KW-0804">Transcription</keyword>
<evidence type="ECO:0000256" key="1">
    <source>
        <dbReference type="ARBA" id="ARBA00023015"/>
    </source>
</evidence>
<sequence length="289" mass="32105">MRAIVIKRNSHVDIKAERPELRTERGVAQYQRLASLLRHRIANGDYPVNTQLPSITQLANDFGVAVVSVRQAYELLSREGLIRSQRGVGTHVAALPAAAGDIELAINDPFAAPHALSFEILEVRRRTMVPPELLGPNDSSADEYVCVRKLHTYSGEPFCYAEIYVPTPVFESLPRDIAKKRKLLAAVLDELGTRCKRVRQRLTVMPADIPLCDMLKMPFASPVAKMSRRLVDGKGRLLYAGVTWYRGDRYVSEIDFPVSALKSMPGITEPQPDWPASASGAESSRVNLK</sequence>
<proteinExistence type="predicted"/>
<evidence type="ECO:0000313" key="7">
    <source>
        <dbReference type="Proteomes" id="UP000325273"/>
    </source>
</evidence>
<dbReference type="PANTHER" id="PTHR44846:SF1">
    <property type="entry name" value="MANNOSYL-D-GLYCERATE TRANSPORT_METABOLISM SYSTEM REPRESSOR MNGR-RELATED"/>
    <property type="match status" value="1"/>
</dbReference>
<dbReference type="Pfam" id="PF07702">
    <property type="entry name" value="UTRA"/>
    <property type="match status" value="1"/>
</dbReference>
<organism evidence="6 7">
    <name type="scientific">Paraburkholderia panacisoli</name>
    <dbReference type="NCBI Taxonomy" id="2603818"/>
    <lineage>
        <taxon>Bacteria</taxon>
        <taxon>Pseudomonadati</taxon>
        <taxon>Pseudomonadota</taxon>
        <taxon>Betaproteobacteria</taxon>
        <taxon>Burkholderiales</taxon>
        <taxon>Burkholderiaceae</taxon>
        <taxon>Paraburkholderia</taxon>
    </lineage>
</organism>
<dbReference type="GO" id="GO:0003700">
    <property type="term" value="F:DNA-binding transcription factor activity"/>
    <property type="evidence" value="ECO:0007669"/>
    <property type="project" value="InterPro"/>
</dbReference>
<dbReference type="Proteomes" id="UP000325273">
    <property type="component" value="Unassembled WGS sequence"/>
</dbReference>
<dbReference type="SUPFAM" id="SSF46785">
    <property type="entry name" value="Winged helix' DNA-binding domain"/>
    <property type="match status" value="1"/>
</dbReference>
<dbReference type="PANTHER" id="PTHR44846">
    <property type="entry name" value="MANNOSYL-D-GLYCERATE TRANSPORT/METABOLISM SYSTEM REPRESSOR MNGR-RELATED"/>
    <property type="match status" value="1"/>
</dbReference>
<evidence type="ECO:0000256" key="2">
    <source>
        <dbReference type="ARBA" id="ARBA00023125"/>
    </source>
</evidence>
<feature type="region of interest" description="Disordered" evidence="4">
    <location>
        <begin position="267"/>
        <end position="289"/>
    </location>
</feature>
<dbReference type="AlphaFoldDB" id="A0A5B0G693"/>
<dbReference type="EMBL" id="VTUZ01000087">
    <property type="protein sequence ID" value="KAA0997439.1"/>
    <property type="molecule type" value="Genomic_DNA"/>
</dbReference>
<name>A0A5B0G693_9BURK</name>
<dbReference type="SUPFAM" id="SSF64288">
    <property type="entry name" value="Chorismate lyase-like"/>
    <property type="match status" value="1"/>
</dbReference>
<dbReference type="InterPro" id="IPR011663">
    <property type="entry name" value="UTRA"/>
</dbReference>
<dbReference type="InterPro" id="IPR036388">
    <property type="entry name" value="WH-like_DNA-bd_sf"/>
</dbReference>
<comment type="caution">
    <text evidence="6">The sequence shown here is derived from an EMBL/GenBank/DDBJ whole genome shotgun (WGS) entry which is preliminary data.</text>
</comment>
<accession>A0A5B0G693</accession>
<dbReference type="PROSITE" id="PS50949">
    <property type="entry name" value="HTH_GNTR"/>
    <property type="match status" value="1"/>
</dbReference>
<keyword evidence="7" id="KW-1185">Reference proteome</keyword>
<feature type="compositionally biased region" description="Polar residues" evidence="4">
    <location>
        <begin position="280"/>
        <end position="289"/>
    </location>
</feature>
<keyword evidence="1" id="KW-0805">Transcription regulation</keyword>
<dbReference type="InterPro" id="IPR028978">
    <property type="entry name" value="Chorismate_lyase_/UTRA_dom_sf"/>
</dbReference>
<evidence type="ECO:0000256" key="4">
    <source>
        <dbReference type="SAM" id="MobiDB-lite"/>
    </source>
</evidence>
<evidence type="ECO:0000313" key="6">
    <source>
        <dbReference type="EMBL" id="KAA0997439.1"/>
    </source>
</evidence>
<reference evidence="6 7" key="1">
    <citation type="submission" date="2019-08" db="EMBL/GenBank/DDBJ databases">
        <title>Paraburkholderia sp. DCY113.</title>
        <authorList>
            <person name="Kang J."/>
        </authorList>
    </citation>
    <scope>NUCLEOTIDE SEQUENCE [LARGE SCALE GENOMIC DNA]</scope>
    <source>
        <strain evidence="6 7">DCY113</strain>
    </source>
</reference>
<dbReference type="SMART" id="SM00345">
    <property type="entry name" value="HTH_GNTR"/>
    <property type="match status" value="1"/>
</dbReference>
<dbReference type="InterPro" id="IPR000524">
    <property type="entry name" value="Tscrpt_reg_HTH_GntR"/>
</dbReference>
<dbReference type="Gene3D" id="1.10.10.10">
    <property type="entry name" value="Winged helix-like DNA-binding domain superfamily/Winged helix DNA-binding domain"/>
    <property type="match status" value="1"/>
</dbReference>
<evidence type="ECO:0000259" key="5">
    <source>
        <dbReference type="PROSITE" id="PS50949"/>
    </source>
</evidence>